<dbReference type="InterPro" id="IPR005467">
    <property type="entry name" value="His_kinase_dom"/>
</dbReference>
<dbReference type="PANTHER" id="PTHR45339">
    <property type="entry name" value="HYBRID SIGNAL TRANSDUCTION HISTIDINE KINASE J"/>
    <property type="match status" value="1"/>
</dbReference>
<dbReference type="GO" id="GO:0005886">
    <property type="term" value="C:plasma membrane"/>
    <property type="evidence" value="ECO:0007669"/>
    <property type="project" value="UniProtKB-SubCell"/>
</dbReference>
<dbReference type="Proteomes" id="UP000267400">
    <property type="component" value="Unassembled WGS sequence"/>
</dbReference>
<dbReference type="PROSITE" id="PS50112">
    <property type="entry name" value="PAS"/>
    <property type="match status" value="1"/>
</dbReference>
<keyword evidence="13" id="KW-0472">Membrane</keyword>
<keyword evidence="8" id="KW-0547">Nucleotide-binding</keyword>
<evidence type="ECO:0000259" key="21">
    <source>
        <dbReference type="PROSITE" id="PS50894"/>
    </source>
</evidence>
<keyword evidence="5 15" id="KW-0597">Phosphoprotein</keyword>
<sequence length="1280" mass="140957">MSENAGDGDRHGLNDPAAFLSLIQAITRAANEAMQVDDALRQALREVCRHTGWKVGHAWWLADPATGELVSTRLWYPDDDQAFAAFRGVTEAARWGSSWGLVERVQSRAAPVWIRDVTQDPEFQRARQARDIEVRAGAAFPVLVGDEVVAVLEFFADRIMAPDEALMEVMAQTGTQLGRVIERERAAQALRESERRLATLMANLPGMAYRGLNDRDWSMEFVSEGCRALTGYAPEALIHGQPSYSDLIHPEEREGLWAAVQAALAERRPFQVEYRIQTRDGSEKWVWEQGCGVFDAAGELLALEGFMSDITDQRQSRQALSAQVAATQAERARAEAAHHQLSEALEAISDGFTLYDADDRLVIFNRKFRDVFSGSPDMVEPGMRYEELIRAAAEHGIVDTGDKNVEEWVAWRLALHRNPGPPIRIKRHDRLRQRVSERRTRDGGMATIYTDITELEEQRESLEEQVAMTEAAQARAEAAHAQLTEALESIAEGFALFDAEDRLVLFNSRFKEHFVTLGDAVRPGLRFEDLLRAVVDGGFTPRDYSSGEAFIRERLARHRHPAGPFQFTRSDGVCVQISEHLTAEGAHVGVYSDITELEHHRQRLEEMVAQRTTALQATTEQLRASEGELRRARDEAQQASLAKSEFLANMSHEIRTPMNGVIGIAELLERTELTEQQAEYVAIIQKSADTLLGLINNILDFSKIEAGRLELEATDFALRDTLGDTLQTLSLQADEKGLELAVHIPPEVPDRVRGDPMRLRQVVVNLVGNAIKFTEAGEIVVDLGIESLDETRLRLAFEILDTGVGIPEVKRRQIFEAFSQADTSTTRQSGGTGLGLSIAAQLVGMMGGQIEVDSGPKGQGSRFMFALDLGLPAPYVARPSHPAALHGRQVLVVDDNATNRRILEEILLSWHMRPTVVASGAAALAALERLESRGEAFPLALLDLVMPGMSGLELAERIREHPAHAGMPILMLSSGGRTGDAVQRRQLRIARLLLKPVKQSALLDAVGEALEIGAVRRRPGVVKDMRLTGGGRRVLLVEDGVTNQRVATDLLHQHGHRVELAENGREALEAVRRRAFDVVLMDIHMPVMDGLAAARAIRELERERGGHVPIVAMTASATKEDRERCLAAGMDDFVTKPFRAAELYAAVEEEAPPGDAPADSAAPSPRGASLRLDWQTALDNLDGNRALLVEMVDVFLEECPQLLQAMETALDDNDARALRRHAHTLKGSARVVGGQAAGDAAQSLEALAKAGELERARPALEALRRAVVELAPLLEAARRG</sequence>
<dbReference type="InterPro" id="IPR004358">
    <property type="entry name" value="Sig_transdc_His_kin-like_C"/>
</dbReference>
<dbReference type="InterPro" id="IPR036641">
    <property type="entry name" value="HPT_dom_sf"/>
</dbReference>
<dbReference type="InterPro" id="IPR001789">
    <property type="entry name" value="Sig_transdc_resp-reg_receiver"/>
</dbReference>
<evidence type="ECO:0000256" key="16">
    <source>
        <dbReference type="SAM" id="Coils"/>
    </source>
</evidence>
<dbReference type="SUPFAM" id="SSF47384">
    <property type="entry name" value="Homodimeric domain of signal transducing histidine kinase"/>
    <property type="match status" value="1"/>
</dbReference>
<dbReference type="PROSITE" id="PS50110">
    <property type="entry name" value="RESPONSE_REGULATORY"/>
    <property type="match status" value="2"/>
</dbReference>
<dbReference type="InterPro" id="IPR003018">
    <property type="entry name" value="GAF"/>
</dbReference>
<dbReference type="CDD" id="cd00082">
    <property type="entry name" value="HisKA"/>
    <property type="match status" value="1"/>
</dbReference>
<dbReference type="SMART" id="SM00091">
    <property type="entry name" value="PAS"/>
    <property type="match status" value="3"/>
</dbReference>
<evidence type="ECO:0000256" key="6">
    <source>
        <dbReference type="ARBA" id="ARBA00022679"/>
    </source>
</evidence>
<feature type="coiled-coil region" evidence="16">
    <location>
        <begin position="615"/>
        <end position="642"/>
    </location>
</feature>
<dbReference type="SMART" id="SM00086">
    <property type="entry name" value="PAC"/>
    <property type="match status" value="1"/>
</dbReference>
<keyword evidence="6" id="KW-0808">Transferase</keyword>
<accession>A0A3S0R481</accession>
<dbReference type="InterPro" id="IPR008207">
    <property type="entry name" value="Sig_transdc_His_kin_Hpt_dom"/>
</dbReference>
<keyword evidence="9" id="KW-0418">Kinase</keyword>
<dbReference type="PROSITE" id="PS50894">
    <property type="entry name" value="HPT"/>
    <property type="match status" value="1"/>
</dbReference>
<dbReference type="AlphaFoldDB" id="A0A3S0R481"/>
<evidence type="ECO:0000256" key="4">
    <source>
        <dbReference type="ARBA" id="ARBA00022475"/>
    </source>
</evidence>
<evidence type="ECO:0000259" key="19">
    <source>
        <dbReference type="PROSITE" id="PS50112"/>
    </source>
</evidence>
<organism evidence="22 23">
    <name type="scientific">Halomonas nitroreducens</name>
    <dbReference type="NCBI Taxonomy" id="447425"/>
    <lineage>
        <taxon>Bacteria</taxon>
        <taxon>Pseudomonadati</taxon>
        <taxon>Pseudomonadota</taxon>
        <taxon>Gammaproteobacteria</taxon>
        <taxon>Oceanospirillales</taxon>
        <taxon>Halomonadaceae</taxon>
        <taxon>Halomonas</taxon>
    </lineage>
</organism>
<evidence type="ECO:0000313" key="22">
    <source>
        <dbReference type="EMBL" id="RTR06936.1"/>
    </source>
</evidence>
<reference evidence="22 23" key="1">
    <citation type="submission" date="2018-12" db="EMBL/GenBank/DDBJ databases">
        <authorList>
            <person name="Yu L."/>
        </authorList>
    </citation>
    <scope>NUCLEOTIDE SEQUENCE [LARGE SCALE GENOMIC DNA]</scope>
    <source>
        <strain evidence="22 23">11S</strain>
    </source>
</reference>
<dbReference type="SUPFAM" id="SSF55874">
    <property type="entry name" value="ATPase domain of HSP90 chaperone/DNA topoisomerase II/histidine kinase"/>
    <property type="match status" value="1"/>
</dbReference>
<feature type="domain" description="Histidine kinase" evidence="17">
    <location>
        <begin position="649"/>
        <end position="871"/>
    </location>
</feature>
<dbReference type="GO" id="GO:0005524">
    <property type="term" value="F:ATP binding"/>
    <property type="evidence" value="ECO:0007669"/>
    <property type="project" value="UniProtKB-KW"/>
</dbReference>
<dbReference type="SMART" id="SM00073">
    <property type="entry name" value="HPT"/>
    <property type="match status" value="1"/>
</dbReference>
<feature type="domain" description="Response regulatory" evidence="18">
    <location>
        <begin position="889"/>
        <end position="1010"/>
    </location>
</feature>
<feature type="domain" description="PAS" evidence="19">
    <location>
        <begin position="214"/>
        <end position="267"/>
    </location>
</feature>
<evidence type="ECO:0000313" key="23">
    <source>
        <dbReference type="Proteomes" id="UP000267400"/>
    </source>
</evidence>
<dbReference type="EMBL" id="RXNS01000001">
    <property type="protein sequence ID" value="RTR06936.1"/>
    <property type="molecule type" value="Genomic_DNA"/>
</dbReference>
<dbReference type="CDD" id="cd00130">
    <property type="entry name" value="PAS"/>
    <property type="match status" value="1"/>
</dbReference>
<dbReference type="SMART" id="SM00388">
    <property type="entry name" value="HisKA"/>
    <property type="match status" value="1"/>
</dbReference>
<dbReference type="Pfam" id="PF12860">
    <property type="entry name" value="PAS_7"/>
    <property type="match status" value="2"/>
</dbReference>
<dbReference type="Gene3D" id="1.10.287.130">
    <property type="match status" value="1"/>
</dbReference>
<feature type="coiled-coil region" evidence="16">
    <location>
        <begin position="445"/>
        <end position="479"/>
    </location>
</feature>
<evidence type="ECO:0000259" key="18">
    <source>
        <dbReference type="PROSITE" id="PS50110"/>
    </source>
</evidence>
<feature type="domain" description="HPt" evidence="21">
    <location>
        <begin position="1184"/>
        <end position="1277"/>
    </location>
</feature>
<evidence type="ECO:0000256" key="5">
    <source>
        <dbReference type="ARBA" id="ARBA00022553"/>
    </source>
</evidence>
<dbReference type="CDD" id="cd17546">
    <property type="entry name" value="REC_hyHK_CKI1_RcsC-like"/>
    <property type="match status" value="1"/>
</dbReference>
<dbReference type="SMART" id="SM00448">
    <property type="entry name" value="REC"/>
    <property type="match status" value="2"/>
</dbReference>
<dbReference type="Pfam" id="PF02518">
    <property type="entry name" value="HATPase_c"/>
    <property type="match status" value="1"/>
</dbReference>
<dbReference type="Gene3D" id="3.30.450.20">
    <property type="entry name" value="PAS domain"/>
    <property type="match status" value="3"/>
</dbReference>
<dbReference type="Gene3D" id="3.40.50.2300">
    <property type="match status" value="2"/>
</dbReference>
<keyword evidence="23" id="KW-1185">Reference proteome</keyword>
<proteinExistence type="predicted"/>
<dbReference type="InterPro" id="IPR029016">
    <property type="entry name" value="GAF-like_dom_sf"/>
</dbReference>
<dbReference type="Pfam" id="PF08447">
    <property type="entry name" value="PAS_3"/>
    <property type="match status" value="1"/>
</dbReference>
<keyword evidence="7" id="KW-0812">Transmembrane</keyword>
<dbReference type="InterPro" id="IPR035965">
    <property type="entry name" value="PAS-like_dom_sf"/>
</dbReference>
<dbReference type="SMART" id="SM00387">
    <property type="entry name" value="HATPase_c"/>
    <property type="match status" value="1"/>
</dbReference>
<dbReference type="CDD" id="cd00156">
    <property type="entry name" value="REC"/>
    <property type="match status" value="1"/>
</dbReference>
<dbReference type="InterPro" id="IPR001610">
    <property type="entry name" value="PAC"/>
</dbReference>
<dbReference type="InterPro" id="IPR036890">
    <property type="entry name" value="HATPase_C_sf"/>
</dbReference>
<feature type="coiled-coil region" evidence="16">
    <location>
        <begin position="317"/>
        <end position="344"/>
    </location>
</feature>
<dbReference type="PRINTS" id="PR00344">
    <property type="entry name" value="BCTRLSENSOR"/>
</dbReference>
<dbReference type="Gene3D" id="1.20.120.160">
    <property type="entry name" value="HPT domain"/>
    <property type="match status" value="1"/>
</dbReference>
<evidence type="ECO:0000256" key="8">
    <source>
        <dbReference type="ARBA" id="ARBA00022741"/>
    </source>
</evidence>
<evidence type="ECO:0000256" key="13">
    <source>
        <dbReference type="ARBA" id="ARBA00023136"/>
    </source>
</evidence>
<dbReference type="Gene3D" id="3.30.450.40">
    <property type="match status" value="1"/>
</dbReference>
<dbReference type="PANTHER" id="PTHR45339:SF1">
    <property type="entry name" value="HYBRID SIGNAL TRANSDUCTION HISTIDINE KINASE J"/>
    <property type="match status" value="1"/>
</dbReference>
<dbReference type="Pfam" id="PF00512">
    <property type="entry name" value="HisKA"/>
    <property type="match status" value="1"/>
</dbReference>
<feature type="modified residue" description="4-aspartylphosphate" evidence="15">
    <location>
        <position position="1082"/>
    </location>
</feature>
<gene>
    <name evidence="22" type="ORF">EKG36_00280</name>
</gene>
<dbReference type="NCBIfam" id="TIGR00229">
    <property type="entry name" value="sensory_box"/>
    <property type="match status" value="1"/>
</dbReference>
<evidence type="ECO:0000256" key="9">
    <source>
        <dbReference type="ARBA" id="ARBA00022777"/>
    </source>
</evidence>
<dbReference type="InterPro" id="IPR013655">
    <property type="entry name" value="PAS_fold_3"/>
</dbReference>
<dbReference type="EC" id="2.7.13.3" evidence="3"/>
<dbReference type="Pfam" id="PF01627">
    <property type="entry name" value="Hpt"/>
    <property type="match status" value="1"/>
</dbReference>
<evidence type="ECO:0000256" key="14">
    <source>
        <dbReference type="PROSITE-ProRule" id="PRU00110"/>
    </source>
</evidence>
<dbReference type="SUPFAM" id="SSF52172">
    <property type="entry name" value="CheY-like"/>
    <property type="match status" value="2"/>
</dbReference>
<feature type="domain" description="Response regulatory" evidence="18">
    <location>
        <begin position="1033"/>
        <end position="1151"/>
    </location>
</feature>
<keyword evidence="10" id="KW-0067">ATP-binding</keyword>
<dbReference type="SUPFAM" id="SSF55785">
    <property type="entry name" value="PYP-like sensor domain (PAS domain)"/>
    <property type="match status" value="2"/>
</dbReference>
<dbReference type="Pfam" id="PF13185">
    <property type="entry name" value="GAF_2"/>
    <property type="match status" value="1"/>
</dbReference>
<keyword evidence="4" id="KW-1003">Cell membrane</keyword>
<dbReference type="InterPro" id="IPR003594">
    <property type="entry name" value="HATPase_dom"/>
</dbReference>
<dbReference type="InterPro" id="IPR000700">
    <property type="entry name" value="PAS-assoc_C"/>
</dbReference>
<dbReference type="SUPFAM" id="SSF47226">
    <property type="entry name" value="Histidine-containing phosphotransfer domain, HPT domain"/>
    <property type="match status" value="1"/>
</dbReference>
<dbReference type="InterPro" id="IPR000014">
    <property type="entry name" value="PAS"/>
</dbReference>
<dbReference type="RefSeq" id="WP_126479835.1">
    <property type="nucleotide sequence ID" value="NZ_RXNS01000001.1"/>
</dbReference>
<feature type="modified residue" description="Phosphohistidine" evidence="14">
    <location>
        <position position="1223"/>
    </location>
</feature>
<dbReference type="CDD" id="cd16922">
    <property type="entry name" value="HATPase_EvgS-ArcB-TorS-like"/>
    <property type="match status" value="1"/>
</dbReference>
<evidence type="ECO:0000256" key="12">
    <source>
        <dbReference type="ARBA" id="ARBA00023012"/>
    </source>
</evidence>
<evidence type="ECO:0000256" key="15">
    <source>
        <dbReference type="PROSITE-ProRule" id="PRU00169"/>
    </source>
</evidence>
<keyword evidence="11" id="KW-1133">Transmembrane helix</keyword>
<comment type="catalytic activity">
    <reaction evidence="1">
        <text>ATP + protein L-histidine = ADP + protein N-phospho-L-histidine.</text>
        <dbReference type="EC" id="2.7.13.3"/>
    </reaction>
</comment>
<dbReference type="FunFam" id="1.10.287.130:FF:000003">
    <property type="entry name" value="Histidine kinase"/>
    <property type="match status" value="1"/>
</dbReference>
<dbReference type="OrthoDB" id="9810730at2"/>
<comment type="caution">
    <text evidence="22">The sequence shown here is derived from an EMBL/GenBank/DDBJ whole genome shotgun (WGS) entry which is preliminary data.</text>
</comment>
<evidence type="ECO:0000259" key="20">
    <source>
        <dbReference type="PROSITE" id="PS50113"/>
    </source>
</evidence>
<name>A0A3S0R481_9GAMM</name>
<dbReference type="InterPro" id="IPR003661">
    <property type="entry name" value="HisK_dim/P_dom"/>
</dbReference>
<comment type="subcellular location">
    <subcellularLocation>
        <location evidence="2">Cell membrane</location>
        <topology evidence="2">Multi-pass membrane protein</topology>
    </subcellularLocation>
</comment>
<keyword evidence="16" id="KW-0175">Coiled coil</keyword>
<evidence type="ECO:0000256" key="3">
    <source>
        <dbReference type="ARBA" id="ARBA00012438"/>
    </source>
</evidence>
<evidence type="ECO:0000256" key="1">
    <source>
        <dbReference type="ARBA" id="ARBA00000085"/>
    </source>
</evidence>
<dbReference type="SMART" id="SM00065">
    <property type="entry name" value="GAF"/>
    <property type="match status" value="1"/>
</dbReference>
<evidence type="ECO:0000256" key="10">
    <source>
        <dbReference type="ARBA" id="ARBA00022840"/>
    </source>
</evidence>
<dbReference type="Gene3D" id="3.30.565.10">
    <property type="entry name" value="Histidine kinase-like ATPase, C-terminal domain"/>
    <property type="match status" value="1"/>
</dbReference>
<dbReference type="FunFam" id="3.30.565.10:FF:000010">
    <property type="entry name" value="Sensor histidine kinase RcsC"/>
    <property type="match status" value="1"/>
</dbReference>
<dbReference type="SUPFAM" id="SSF55781">
    <property type="entry name" value="GAF domain-like"/>
    <property type="match status" value="1"/>
</dbReference>
<dbReference type="PROSITE" id="PS50113">
    <property type="entry name" value="PAC"/>
    <property type="match status" value="1"/>
</dbReference>
<evidence type="ECO:0000256" key="2">
    <source>
        <dbReference type="ARBA" id="ARBA00004651"/>
    </source>
</evidence>
<dbReference type="GO" id="GO:0000155">
    <property type="term" value="F:phosphorelay sensor kinase activity"/>
    <property type="evidence" value="ECO:0007669"/>
    <property type="project" value="InterPro"/>
</dbReference>
<dbReference type="Pfam" id="PF00072">
    <property type="entry name" value="Response_reg"/>
    <property type="match status" value="2"/>
</dbReference>
<feature type="domain" description="PAC" evidence="20">
    <location>
        <begin position="270"/>
        <end position="322"/>
    </location>
</feature>
<evidence type="ECO:0000259" key="17">
    <source>
        <dbReference type="PROSITE" id="PS50109"/>
    </source>
</evidence>
<keyword evidence="12" id="KW-0902">Two-component regulatory system</keyword>
<feature type="modified residue" description="4-aspartylphosphate" evidence="15">
    <location>
        <position position="943"/>
    </location>
</feature>
<dbReference type="PROSITE" id="PS50109">
    <property type="entry name" value="HIS_KIN"/>
    <property type="match status" value="1"/>
</dbReference>
<evidence type="ECO:0000256" key="7">
    <source>
        <dbReference type="ARBA" id="ARBA00022692"/>
    </source>
</evidence>
<dbReference type="InterPro" id="IPR011006">
    <property type="entry name" value="CheY-like_superfamily"/>
</dbReference>
<protein>
    <recommendedName>
        <fullName evidence="3">histidine kinase</fullName>
        <ecNumber evidence="3">2.7.13.3</ecNumber>
    </recommendedName>
</protein>
<evidence type="ECO:0000256" key="11">
    <source>
        <dbReference type="ARBA" id="ARBA00022989"/>
    </source>
</evidence>
<dbReference type="CDD" id="cd00088">
    <property type="entry name" value="HPT"/>
    <property type="match status" value="1"/>
</dbReference>
<dbReference type="InterPro" id="IPR036097">
    <property type="entry name" value="HisK_dim/P_sf"/>
</dbReference>